<reference evidence="2" key="1">
    <citation type="journal article" date="2022" name="Mol. Ecol. Resour.">
        <title>The genomes of chicory, endive, great burdock and yacon provide insights into Asteraceae palaeo-polyploidization history and plant inulin production.</title>
        <authorList>
            <person name="Fan W."/>
            <person name="Wang S."/>
            <person name="Wang H."/>
            <person name="Wang A."/>
            <person name="Jiang F."/>
            <person name="Liu H."/>
            <person name="Zhao H."/>
            <person name="Xu D."/>
            <person name="Zhang Y."/>
        </authorList>
    </citation>
    <scope>NUCLEOTIDE SEQUENCE [LARGE SCALE GENOMIC DNA]</scope>
    <source>
        <strain evidence="2">cv. Punajuju</strain>
    </source>
</reference>
<dbReference type="Proteomes" id="UP001055811">
    <property type="component" value="Linkage Group LG06"/>
</dbReference>
<proteinExistence type="predicted"/>
<organism evidence="1 2">
    <name type="scientific">Cichorium intybus</name>
    <name type="common">Chicory</name>
    <dbReference type="NCBI Taxonomy" id="13427"/>
    <lineage>
        <taxon>Eukaryota</taxon>
        <taxon>Viridiplantae</taxon>
        <taxon>Streptophyta</taxon>
        <taxon>Embryophyta</taxon>
        <taxon>Tracheophyta</taxon>
        <taxon>Spermatophyta</taxon>
        <taxon>Magnoliopsida</taxon>
        <taxon>eudicotyledons</taxon>
        <taxon>Gunneridae</taxon>
        <taxon>Pentapetalae</taxon>
        <taxon>asterids</taxon>
        <taxon>campanulids</taxon>
        <taxon>Asterales</taxon>
        <taxon>Asteraceae</taxon>
        <taxon>Cichorioideae</taxon>
        <taxon>Cichorieae</taxon>
        <taxon>Cichoriinae</taxon>
        <taxon>Cichorium</taxon>
    </lineage>
</organism>
<accession>A0ACB9BIA0</accession>
<reference evidence="1 2" key="2">
    <citation type="journal article" date="2022" name="Mol. Ecol. Resour.">
        <title>The genomes of chicory, endive, great burdock and yacon provide insights into Asteraceae paleo-polyploidization history and plant inulin production.</title>
        <authorList>
            <person name="Fan W."/>
            <person name="Wang S."/>
            <person name="Wang H."/>
            <person name="Wang A."/>
            <person name="Jiang F."/>
            <person name="Liu H."/>
            <person name="Zhao H."/>
            <person name="Xu D."/>
            <person name="Zhang Y."/>
        </authorList>
    </citation>
    <scope>NUCLEOTIDE SEQUENCE [LARGE SCALE GENOMIC DNA]</scope>
    <source>
        <strain evidence="2">cv. Punajuju</strain>
        <tissue evidence="1">Leaves</tissue>
    </source>
</reference>
<protein>
    <submittedName>
        <fullName evidence="1">Uncharacterized protein</fullName>
    </submittedName>
</protein>
<evidence type="ECO:0000313" key="2">
    <source>
        <dbReference type="Proteomes" id="UP001055811"/>
    </source>
</evidence>
<name>A0ACB9BIA0_CICIN</name>
<evidence type="ECO:0000313" key="1">
    <source>
        <dbReference type="EMBL" id="KAI3722000.1"/>
    </source>
</evidence>
<dbReference type="EMBL" id="CM042014">
    <property type="protein sequence ID" value="KAI3722000.1"/>
    <property type="molecule type" value="Genomic_DNA"/>
</dbReference>
<keyword evidence="2" id="KW-1185">Reference proteome</keyword>
<gene>
    <name evidence="1" type="ORF">L2E82_33022</name>
</gene>
<comment type="caution">
    <text evidence="1">The sequence shown here is derived from an EMBL/GenBank/DDBJ whole genome shotgun (WGS) entry which is preliminary data.</text>
</comment>
<sequence>MLISRLQQLYSSLLFRFTLNVLGLHGKCGKIRDARQVFDEMSERDYLILQFHYQPGQINYLVYYKIGEFQVFMLRVTPLQTSRILSRVKPRLEGCQCRFPALAFGKKKMDAHPTPFPGTKTQSVKSKYKKISEAPKQKTKEAPPPRNRRTFGTIRNPNVPEKAVPEKPKAKPSNQISLKPPKTNQEIATEPKAETAKKTPRNGSNGRETLRKKKKSVAFSEKVEGSLTKNSPAREVDGVKTPVRPPFCTKPVRIPGTPYLSAEKCSSCRFDRLETASYWLGQIKTAEFVGKHFVSATFFRLANDCKAEPAQNLQTELKKYLARHQHLSTNTEWKDVSRVYGIIKEGCETKSKEGNENLFSEETAIRSGSKLGDINDVQEQRIEKENDEVKEIYEEGA</sequence>